<evidence type="ECO:0000256" key="1">
    <source>
        <dbReference type="ARBA" id="ARBA00022763"/>
    </source>
</evidence>
<dbReference type="GO" id="GO:0006281">
    <property type="term" value="P:DNA repair"/>
    <property type="evidence" value="ECO:0007669"/>
    <property type="project" value="TreeGrafter"/>
</dbReference>
<proteinExistence type="predicted"/>
<reference evidence="2 3" key="1">
    <citation type="submission" date="2018-04" db="EMBL/GenBank/DDBJ databases">
        <title>Novel species isolated from glacier.</title>
        <authorList>
            <person name="Liu Q."/>
            <person name="Xin Y.-H."/>
        </authorList>
    </citation>
    <scope>NUCLEOTIDE SEQUENCE [LARGE SCALE GENOMIC DNA]</scope>
    <source>
        <strain evidence="2 3">GT1R17</strain>
    </source>
</reference>
<dbReference type="Proteomes" id="UP000244248">
    <property type="component" value="Unassembled WGS sequence"/>
</dbReference>
<organism evidence="2 3">
    <name type="scientific">Stenotrophobium rhamnosiphilum</name>
    <dbReference type="NCBI Taxonomy" id="2029166"/>
    <lineage>
        <taxon>Bacteria</taxon>
        <taxon>Pseudomonadati</taxon>
        <taxon>Pseudomonadota</taxon>
        <taxon>Gammaproteobacteria</taxon>
        <taxon>Nevskiales</taxon>
        <taxon>Nevskiaceae</taxon>
        <taxon>Stenotrophobium</taxon>
    </lineage>
</organism>
<dbReference type="AlphaFoldDB" id="A0A2T5ME34"/>
<dbReference type="OrthoDB" id="5298951at2"/>
<protein>
    <recommendedName>
        <fullName evidence="4">DNA polymerase Y family protein</fullName>
    </recommendedName>
</protein>
<keyword evidence="3" id="KW-1185">Reference proteome</keyword>
<name>A0A2T5ME34_9GAMM</name>
<evidence type="ECO:0000313" key="2">
    <source>
        <dbReference type="EMBL" id="PTU30841.1"/>
    </source>
</evidence>
<keyword evidence="1" id="KW-0227">DNA damage</keyword>
<accession>A0A2T5ME34</accession>
<dbReference type="PANTHER" id="PTHR35369">
    <property type="entry name" value="BLR3025 PROTEIN-RELATED"/>
    <property type="match status" value="1"/>
</dbReference>
<dbReference type="RefSeq" id="WP_107940426.1">
    <property type="nucleotide sequence ID" value="NZ_QANS01000004.1"/>
</dbReference>
<comment type="caution">
    <text evidence="2">The sequence shown here is derived from an EMBL/GenBank/DDBJ whole genome shotgun (WGS) entry which is preliminary data.</text>
</comment>
<dbReference type="PANTHER" id="PTHR35369:SF2">
    <property type="entry name" value="BLR3025 PROTEIN"/>
    <property type="match status" value="1"/>
</dbReference>
<dbReference type="EMBL" id="QANS01000004">
    <property type="protein sequence ID" value="PTU30841.1"/>
    <property type="molecule type" value="Genomic_DNA"/>
</dbReference>
<sequence>MAITDRKGARRWLIACNQACTANGIHAGLDAAAALGLHPDLQLIPRSRRAEREALKALAIWAGQFSGFISFDAERLLLWLEIGSSLRYFGGLATLEKNILTSLDALGYTGHPGIARTPEAAALIAYAGASHCIEENDSLRLRLSPLSLHRLALSDSSLLALQESGLRTIGEILALPRASLARRLGPAATLYLARLLGEVPHPLLAYRAPDRYQRRFEFFGAIETFEGLLFPLKRILGELEGYLRSRDTAIQDLKVVFTHEQHAPTTLQIRTTMPLRDASKLLALLRERLERVPFSAAAEGIIVSAERFVPLGDTQLDLLDAKRRRNETWAGLLDKLRARLGNDAVHHLGLRDDHRPEQAWCIASDQAPTDIPPIEVERPLWLLKSRQLSYLPKIIGKPERIEGGWWQGDDVSRDYYVADSPDGSRLWLYKDLTTGHWHLQGLWA</sequence>
<evidence type="ECO:0008006" key="4">
    <source>
        <dbReference type="Google" id="ProtNLM"/>
    </source>
</evidence>
<dbReference type="InterPro" id="IPR050356">
    <property type="entry name" value="SulA_CellDiv_inhibitor"/>
</dbReference>
<evidence type="ECO:0000313" key="3">
    <source>
        <dbReference type="Proteomes" id="UP000244248"/>
    </source>
</evidence>
<dbReference type="SUPFAM" id="SSF56672">
    <property type="entry name" value="DNA/RNA polymerases"/>
    <property type="match status" value="1"/>
</dbReference>
<gene>
    <name evidence="2" type="ORF">CJD38_11055</name>
</gene>
<dbReference type="InterPro" id="IPR043502">
    <property type="entry name" value="DNA/RNA_pol_sf"/>
</dbReference>
<dbReference type="CDD" id="cd03468">
    <property type="entry name" value="PolY_like"/>
    <property type="match status" value="1"/>
</dbReference>